<evidence type="ECO:0000259" key="6">
    <source>
        <dbReference type="Pfam" id="PF07971"/>
    </source>
</evidence>
<dbReference type="InterPro" id="IPR050883">
    <property type="entry name" value="PNGase"/>
</dbReference>
<feature type="region of interest" description="Disordered" evidence="4">
    <location>
        <begin position="737"/>
        <end position="756"/>
    </location>
</feature>
<dbReference type="InterPro" id="IPR012939">
    <property type="entry name" value="Glyco_hydro_92"/>
</dbReference>
<comment type="subunit">
    <text evidence="2">Monomer.</text>
</comment>
<dbReference type="PANTHER" id="PTHR12143:SF43">
    <property type="entry name" value="PUTATIVE-RELATED"/>
    <property type="match status" value="1"/>
</dbReference>
<sequence length="756" mass="85867">MFKLKSVFLLSSAIALSQVAFAQSDPASQKAKTPVDYVNPYMGNISHLLVPTFPTVHLPNSMLRVYPERNDFTTDQLRGLPLVVTSHRGRSAFNLSPVNSQQQESWKNVYPYAYDNEEIKPYYYGVSLLDEQIDVQYAPSHQSGIYALNFLLGKDKSVVFNSGSGSVQVKGNSITASQQLQNNTTVYLYGEFDQKATSSGVLENGKLAAKKTAVSGKQAAVVLTFAKGDQPLHFRYGISFIDAEQAKRNLQREISHFDVQRVANTGRDIWNESLSTVQVAGGKADDRAVFYTSLYRCFERPVNISEDNRYFSAFDGKVHTDSRPFYTDDWIWDTYRATHPLRLLIDEKVESDVLQSYVRMAEQMDQFWMPTFPEITGDSRRMNSNHGVVTIADAYAKGLRSFDIEKAYESGKRAVQEKTLAPWSAAPAGWLDDFYKQHGYIPALYPGEEETVPEVHRFERRQPIAVTLGTSYDEWALGRLAQALGHTTDADLFLKNALNYRNLYNAETKFFHPKDKEGKFIMPFDYRYDGGQGAREYYGENNGWVYRWDVPHNVSDLISLMGGKEQFNYELDRTFREPLGKSKFEFYSKLPDHTGNVGQFSMANEPSLHIPYLYNYSGKPWMSQKRIDDLIHQWFRNDLMGMPGDEDGGGMSAFLVFSMAGFYPVTPGIPVYTIGTPFFENITMKLSNGKEFTIRANGRSAKNKYIQSATLNGKTWDKPWFTHRELAQGGVLEFQMGDRPNRDWGADAPPPSFQMP</sequence>
<dbReference type="SUPFAM" id="SSF48208">
    <property type="entry name" value="Six-hairpin glycosidases"/>
    <property type="match status" value="1"/>
</dbReference>
<dbReference type="InterPro" id="IPR041371">
    <property type="entry name" value="GH92_N"/>
</dbReference>
<dbReference type="GO" id="GO:0030246">
    <property type="term" value="F:carbohydrate binding"/>
    <property type="evidence" value="ECO:0007669"/>
    <property type="project" value="InterPro"/>
</dbReference>
<dbReference type="Gene3D" id="2.70.98.10">
    <property type="match status" value="1"/>
</dbReference>
<dbReference type="Gene3D" id="1.20.1050.60">
    <property type="entry name" value="alpha-1,2-mannosidase"/>
    <property type="match status" value="1"/>
</dbReference>
<protein>
    <submittedName>
        <fullName evidence="8">Alpha-mannosidase</fullName>
    </submittedName>
</protein>
<dbReference type="AlphaFoldDB" id="A0A2T8HG35"/>
<evidence type="ECO:0000256" key="2">
    <source>
        <dbReference type="ARBA" id="ARBA00011245"/>
    </source>
</evidence>
<accession>A0A2T8HG35</accession>
<dbReference type="InterPro" id="IPR005887">
    <property type="entry name" value="GH92_a_mannosidase_put"/>
</dbReference>
<evidence type="ECO:0000259" key="7">
    <source>
        <dbReference type="Pfam" id="PF17678"/>
    </source>
</evidence>
<dbReference type="Gene3D" id="3.30.2080.10">
    <property type="entry name" value="GH92 mannosidase domain"/>
    <property type="match status" value="1"/>
</dbReference>
<evidence type="ECO:0000313" key="9">
    <source>
        <dbReference type="Proteomes" id="UP000245627"/>
    </source>
</evidence>
<feature type="chain" id="PRO_5015457779" evidence="5">
    <location>
        <begin position="23"/>
        <end position="756"/>
    </location>
</feature>
<feature type="domain" description="Glycosyl hydrolase family 92" evidence="6">
    <location>
        <begin position="245"/>
        <end position="738"/>
    </location>
</feature>
<keyword evidence="9" id="KW-1185">Reference proteome</keyword>
<dbReference type="NCBIfam" id="TIGR01180">
    <property type="entry name" value="aman2_put"/>
    <property type="match status" value="1"/>
</dbReference>
<keyword evidence="5" id="KW-0732">Signal</keyword>
<dbReference type="InterPro" id="IPR008928">
    <property type="entry name" value="6-hairpin_glycosidase_sf"/>
</dbReference>
<dbReference type="FunFam" id="3.30.2080.10:FF:000001">
    <property type="entry name" value="Alpha-1,2-mannosidase subfamily"/>
    <property type="match status" value="1"/>
</dbReference>
<proteinExistence type="predicted"/>
<comment type="caution">
    <text evidence="8">The sequence shown here is derived from an EMBL/GenBank/DDBJ whole genome shotgun (WGS) entry which is preliminary data.</text>
</comment>
<dbReference type="GO" id="GO:0005975">
    <property type="term" value="P:carbohydrate metabolic process"/>
    <property type="evidence" value="ECO:0007669"/>
    <property type="project" value="InterPro"/>
</dbReference>
<name>A0A2T8HG35_9SPHI</name>
<dbReference type="Pfam" id="PF17678">
    <property type="entry name" value="Glyco_hydro_92N"/>
    <property type="match status" value="1"/>
</dbReference>
<dbReference type="GO" id="GO:0000224">
    <property type="term" value="F:peptide-N4-(N-acetyl-beta-glucosaminyl)asparagine amidase activity"/>
    <property type="evidence" value="ECO:0007669"/>
    <property type="project" value="TreeGrafter"/>
</dbReference>
<evidence type="ECO:0000256" key="5">
    <source>
        <dbReference type="SAM" id="SignalP"/>
    </source>
</evidence>
<reference evidence="8 9" key="1">
    <citation type="submission" date="2018-04" db="EMBL/GenBank/DDBJ databases">
        <title>Sphingobacterium cortibacter sp. nov.</title>
        <authorList>
            <person name="Li Y."/>
        </authorList>
    </citation>
    <scope>NUCLEOTIDE SEQUENCE [LARGE SCALE GENOMIC DNA]</scope>
    <source>
        <strain evidence="8 9">2c-3</strain>
    </source>
</reference>
<dbReference type="Proteomes" id="UP000245627">
    <property type="component" value="Unassembled WGS sequence"/>
</dbReference>
<dbReference type="RefSeq" id="WP_116776758.1">
    <property type="nucleotide sequence ID" value="NZ_QDKG01000006.1"/>
</dbReference>
<comment type="cofactor">
    <cofactor evidence="1">
        <name>Ca(2+)</name>
        <dbReference type="ChEBI" id="CHEBI:29108"/>
    </cofactor>
</comment>
<dbReference type="Gene3D" id="1.20.1610.10">
    <property type="entry name" value="alpha-1,2-mannosidases domains"/>
    <property type="match status" value="1"/>
</dbReference>
<keyword evidence="3" id="KW-0106">Calcium</keyword>
<evidence type="ECO:0000256" key="1">
    <source>
        <dbReference type="ARBA" id="ARBA00001913"/>
    </source>
</evidence>
<dbReference type="OrthoDB" id="9758101at2"/>
<feature type="signal peptide" evidence="5">
    <location>
        <begin position="1"/>
        <end position="22"/>
    </location>
</feature>
<evidence type="ECO:0000256" key="4">
    <source>
        <dbReference type="SAM" id="MobiDB-lite"/>
    </source>
</evidence>
<evidence type="ECO:0000256" key="3">
    <source>
        <dbReference type="ARBA" id="ARBA00022837"/>
    </source>
</evidence>
<dbReference type="Pfam" id="PF07971">
    <property type="entry name" value="Glyco_hydro_92"/>
    <property type="match status" value="1"/>
</dbReference>
<feature type="domain" description="Glycosyl hydrolase family 92 N-terminal" evidence="7">
    <location>
        <begin position="37"/>
        <end position="239"/>
    </location>
</feature>
<dbReference type="GO" id="GO:0006516">
    <property type="term" value="P:glycoprotein catabolic process"/>
    <property type="evidence" value="ECO:0007669"/>
    <property type="project" value="TreeGrafter"/>
</dbReference>
<evidence type="ECO:0000313" key="8">
    <source>
        <dbReference type="EMBL" id="PVH24360.1"/>
    </source>
</evidence>
<dbReference type="InterPro" id="IPR014718">
    <property type="entry name" value="GH-type_carb-bd"/>
</dbReference>
<gene>
    <name evidence="8" type="ORF">DC487_14865</name>
</gene>
<organism evidence="8 9">
    <name type="scientific">Sphingobacterium corticibacter</name>
    <dbReference type="NCBI Taxonomy" id="2171749"/>
    <lineage>
        <taxon>Bacteria</taxon>
        <taxon>Pseudomonadati</taxon>
        <taxon>Bacteroidota</taxon>
        <taxon>Sphingobacteriia</taxon>
        <taxon>Sphingobacteriales</taxon>
        <taxon>Sphingobacteriaceae</taxon>
        <taxon>Sphingobacterium</taxon>
    </lineage>
</organism>
<dbReference type="GO" id="GO:0005829">
    <property type="term" value="C:cytosol"/>
    <property type="evidence" value="ECO:0007669"/>
    <property type="project" value="TreeGrafter"/>
</dbReference>
<dbReference type="EMBL" id="QDKG01000006">
    <property type="protein sequence ID" value="PVH24360.1"/>
    <property type="molecule type" value="Genomic_DNA"/>
</dbReference>
<dbReference type="PANTHER" id="PTHR12143">
    <property type="entry name" value="PEPTIDE N-GLYCANASE PNGASE -RELATED"/>
    <property type="match status" value="1"/>
</dbReference>